<proteinExistence type="inferred from homology"/>
<accession>A0ABM1W4F1</accession>
<evidence type="ECO:0000313" key="4">
    <source>
        <dbReference type="RefSeq" id="XP_035829544.1"/>
    </source>
</evidence>
<dbReference type="PANTHER" id="PTHR16166:SF93">
    <property type="entry name" value="INTERMEMBRANE LIPID TRANSFER PROTEIN VPS13"/>
    <property type="match status" value="1"/>
</dbReference>
<feature type="domain" description="VPS13-like middle region" evidence="2">
    <location>
        <begin position="190"/>
        <end position="434"/>
    </location>
</feature>
<sequence>MADGQAQQRFQAEKFLDMLSRTFVDCGSPPPAVTNADLSYTTTTYASVVSYTCSLLTFAKKIQPAEPQEPSATTMSKRRPSISSIGSAQFKAAAKSASTAQKETKDADVLALKVRAMVDSIQLGICNETCLFMHSKVEGEVKNDRFLVPAGRLASVHFLSLHAGACLSLLVHRGILAGGGSEEVKAEILILDPMTFKIHIRRNLSSGWFIEIPDIEVNAALDSIVVSVCVMIRRTAFKDVAVSSQGAGSSTGDESNVIDLDFEQNSTEDKTVAADVGTSVDLALPSTEQEVASRGEQLVISAPVLVIKLEGGVGHRTVPLLIVEAAFSGQVHNWSSQLFVESSLSMEVAYYNEKLGVWEPILEPVLDTERKEFRKWEIAAEVSKNDEIHSLEEEETSVLPPPKMSINVTASDPLQILMTRTCLDVLNNLGKAFNEAYQLQEFEGTMGAKIIPFVFRNHTGETMCLTLDACFVAAPEAGNAADPTQFQPGQELQMNTQAKRALVQKQESVIKSALEQEERRLSFQMCNDSAKHEVSIKQAKTRQYALGVKSSGGDTHLVVCDVEALIGQKIVTFSSILRVS</sequence>
<dbReference type="InterPro" id="IPR056747">
    <property type="entry name" value="VPS13-like_M"/>
</dbReference>
<dbReference type="PANTHER" id="PTHR16166">
    <property type="entry name" value="VACUOLAR PROTEIN SORTING-ASSOCIATED PROTEIN VPS13"/>
    <property type="match status" value="1"/>
</dbReference>
<dbReference type="GeneID" id="106013944"/>
<evidence type="ECO:0000313" key="3">
    <source>
        <dbReference type="Proteomes" id="UP000694888"/>
    </source>
</evidence>
<dbReference type="Pfam" id="PF25033">
    <property type="entry name" value="VPS13_M"/>
    <property type="match status" value="1"/>
</dbReference>
<evidence type="ECO:0000256" key="1">
    <source>
        <dbReference type="ARBA" id="ARBA00006545"/>
    </source>
</evidence>
<organism evidence="3 4">
    <name type="scientific">Aplysia californica</name>
    <name type="common">California sea hare</name>
    <dbReference type="NCBI Taxonomy" id="6500"/>
    <lineage>
        <taxon>Eukaryota</taxon>
        <taxon>Metazoa</taxon>
        <taxon>Spiralia</taxon>
        <taxon>Lophotrochozoa</taxon>
        <taxon>Mollusca</taxon>
        <taxon>Gastropoda</taxon>
        <taxon>Heterobranchia</taxon>
        <taxon>Euthyneura</taxon>
        <taxon>Tectipleura</taxon>
        <taxon>Aplysiida</taxon>
        <taxon>Aplysioidea</taxon>
        <taxon>Aplysiidae</taxon>
        <taxon>Aplysia</taxon>
    </lineage>
</organism>
<protein>
    <submittedName>
        <fullName evidence="4">Vacuolar protein sorting-associated protein 13A</fullName>
    </submittedName>
</protein>
<reference evidence="4" key="1">
    <citation type="submission" date="2025-08" db="UniProtKB">
        <authorList>
            <consortium name="RefSeq"/>
        </authorList>
    </citation>
    <scope>IDENTIFICATION</scope>
</reference>
<gene>
    <name evidence="4" type="primary">LOC106013944</name>
</gene>
<keyword evidence="3" id="KW-1185">Reference proteome</keyword>
<dbReference type="RefSeq" id="XP_035829544.1">
    <property type="nucleotide sequence ID" value="XM_035973651.1"/>
</dbReference>
<name>A0ABM1W4F1_APLCA</name>
<dbReference type="Proteomes" id="UP000694888">
    <property type="component" value="Unplaced"/>
</dbReference>
<dbReference type="InterPro" id="IPR026847">
    <property type="entry name" value="VPS13"/>
</dbReference>
<evidence type="ECO:0000259" key="2">
    <source>
        <dbReference type="Pfam" id="PF25033"/>
    </source>
</evidence>
<comment type="similarity">
    <text evidence="1">Belongs to the VPS13 family.</text>
</comment>